<sequence>MFPYRTTFIKDTADPELVGIDISTSGVGCTVWHSNMINSESQDLQISRTV</sequence>
<dbReference type="HOGENOM" id="CLU_3125232_0_0_1"/>
<organism evidence="1 2">
    <name type="scientific">Hebeloma cylindrosporum</name>
    <dbReference type="NCBI Taxonomy" id="76867"/>
    <lineage>
        <taxon>Eukaryota</taxon>
        <taxon>Fungi</taxon>
        <taxon>Dikarya</taxon>
        <taxon>Basidiomycota</taxon>
        <taxon>Agaricomycotina</taxon>
        <taxon>Agaricomycetes</taxon>
        <taxon>Agaricomycetidae</taxon>
        <taxon>Agaricales</taxon>
        <taxon>Agaricineae</taxon>
        <taxon>Hymenogastraceae</taxon>
        <taxon>Hebeloma</taxon>
    </lineage>
</organism>
<name>A0A0C2XB14_HEBCY</name>
<dbReference type="AlphaFoldDB" id="A0A0C2XB14"/>
<accession>A0A0C2XB14</accession>
<proteinExistence type="predicted"/>
<reference evidence="1 2" key="1">
    <citation type="submission" date="2014-04" db="EMBL/GenBank/DDBJ databases">
        <authorList>
            <consortium name="DOE Joint Genome Institute"/>
            <person name="Kuo A."/>
            <person name="Gay G."/>
            <person name="Dore J."/>
            <person name="Kohler A."/>
            <person name="Nagy L.G."/>
            <person name="Floudas D."/>
            <person name="Copeland A."/>
            <person name="Barry K.W."/>
            <person name="Cichocki N."/>
            <person name="Veneault-Fourrey C."/>
            <person name="LaButti K."/>
            <person name="Lindquist E.A."/>
            <person name="Lipzen A."/>
            <person name="Lundell T."/>
            <person name="Morin E."/>
            <person name="Murat C."/>
            <person name="Sun H."/>
            <person name="Tunlid A."/>
            <person name="Henrissat B."/>
            <person name="Grigoriev I.V."/>
            <person name="Hibbett D.S."/>
            <person name="Martin F."/>
            <person name="Nordberg H.P."/>
            <person name="Cantor M.N."/>
            <person name="Hua S.X."/>
        </authorList>
    </citation>
    <scope>NUCLEOTIDE SEQUENCE [LARGE SCALE GENOMIC DNA]</scope>
    <source>
        <strain evidence="2">h7</strain>
    </source>
</reference>
<protein>
    <submittedName>
        <fullName evidence="1">Uncharacterized protein</fullName>
    </submittedName>
</protein>
<dbReference type="EMBL" id="KN831828">
    <property type="protein sequence ID" value="KIM35153.1"/>
    <property type="molecule type" value="Genomic_DNA"/>
</dbReference>
<reference evidence="2" key="2">
    <citation type="submission" date="2015-01" db="EMBL/GenBank/DDBJ databases">
        <title>Evolutionary Origins and Diversification of the Mycorrhizal Mutualists.</title>
        <authorList>
            <consortium name="DOE Joint Genome Institute"/>
            <consortium name="Mycorrhizal Genomics Consortium"/>
            <person name="Kohler A."/>
            <person name="Kuo A."/>
            <person name="Nagy L.G."/>
            <person name="Floudas D."/>
            <person name="Copeland A."/>
            <person name="Barry K.W."/>
            <person name="Cichocki N."/>
            <person name="Veneault-Fourrey C."/>
            <person name="LaButti K."/>
            <person name="Lindquist E.A."/>
            <person name="Lipzen A."/>
            <person name="Lundell T."/>
            <person name="Morin E."/>
            <person name="Murat C."/>
            <person name="Riley R."/>
            <person name="Ohm R."/>
            <person name="Sun H."/>
            <person name="Tunlid A."/>
            <person name="Henrissat B."/>
            <person name="Grigoriev I.V."/>
            <person name="Hibbett D.S."/>
            <person name="Martin F."/>
        </authorList>
    </citation>
    <scope>NUCLEOTIDE SEQUENCE [LARGE SCALE GENOMIC DNA]</scope>
    <source>
        <strain evidence="2">h7</strain>
    </source>
</reference>
<keyword evidence="2" id="KW-1185">Reference proteome</keyword>
<evidence type="ECO:0000313" key="1">
    <source>
        <dbReference type="EMBL" id="KIM35153.1"/>
    </source>
</evidence>
<dbReference type="Proteomes" id="UP000053424">
    <property type="component" value="Unassembled WGS sequence"/>
</dbReference>
<gene>
    <name evidence="1" type="ORF">M413DRAFT_32688</name>
</gene>
<evidence type="ECO:0000313" key="2">
    <source>
        <dbReference type="Proteomes" id="UP000053424"/>
    </source>
</evidence>